<organism evidence="1 2">
    <name type="scientific">Sphingomonas hengshuiensis</name>
    <dbReference type="NCBI Taxonomy" id="1609977"/>
    <lineage>
        <taxon>Bacteria</taxon>
        <taxon>Pseudomonadati</taxon>
        <taxon>Pseudomonadota</taxon>
        <taxon>Alphaproteobacteria</taxon>
        <taxon>Sphingomonadales</taxon>
        <taxon>Sphingomonadaceae</taxon>
        <taxon>Sphingomonas</taxon>
    </lineage>
</organism>
<dbReference type="GO" id="GO:0070573">
    <property type="term" value="F:metallodipeptidase activity"/>
    <property type="evidence" value="ECO:0007669"/>
    <property type="project" value="InterPro"/>
</dbReference>
<dbReference type="PROSITE" id="PS51365">
    <property type="entry name" value="RENAL_DIPEPTIDASE_2"/>
    <property type="match status" value="1"/>
</dbReference>
<dbReference type="PROSITE" id="PS51257">
    <property type="entry name" value="PROKAR_LIPOPROTEIN"/>
    <property type="match status" value="1"/>
</dbReference>
<evidence type="ECO:0000313" key="2">
    <source>
        <dbReference type="Proteomes" id="UP000032300"/>
    </source>
</evidence>
<dbReference type="GO" id="GO:0006508">
    <property type="term" value="P:proteolysis"/>
    <property type="evidence" value="ECO:0007669"/>
    <property type="project" value="InterPro"/>
</dbReference>
<dbReference type="OrthoDB" id="9804920at2"/>
<proteinExistence type="predicted"/>
<sequence length="390" mass="42243">MKAITLTLGALALSGCVATRPAEDPVALHARMLTLDTHLDTALHFGRAGWRFDARHSLADDMSQVDLGRMKQGALDGGFFAIYTDQGPLTPRGYADALAFARARSDLIDRTIAAYPTRIAPALTAADAQRLGREGRLIAFKSIENSYPLGEDLSLLAEFRARGVRLAGPVHGKNNQFADSATDTPRWGGLSPLGRQWVAEMNRLGMVIDASHSSDAAFDQMLALSKHPILLSHSSLRSAHDHPRNLDEGRLRALAAKGGAMCISTIYLSEMNLTPERAELFTAYETIASLDPAGQADLTRRWNALNAREKMWDANFETFMAMLLRAIEVGGVDHICIGADWDGGGGIDGIDDITALPKVTARLKAAGYSDADLEKIWSGNVLRILDAQTH</sequence>
<dbReference type="Pfam" id="PF01244">
    <property type="entry name" value="Peptidase_M19"/>
    <property type="match status" value="1"/>
</dbReference>
<dbReference type="EMBL" id="CP010836">
    <property type="protein sequence ID" value="AJP71774.1"/>
    <property type="molecule type" value="Genomic_DNA"/>
</dbReference>
<gene>
    <name evidence="1" type="ORF">TS85_08225</name>
</gene>
<accession>A0A7U4LF47</accession>
<dbReference type="InterPro" id="IPR008257">
    <property type="entry name" value="Pept_M19"/>
</dbReference>
<dbReference type="KEGG" id="sphi:TS85_08225"/>
<dbReference type="InterPro" id="IPR032466">
    <property type="entry name" value="Metal_Hydrolase"/>
</dbReference>
<reference evidence="1 2" key="2">
    <citation type="submission" date="2015-02" db="EMBL/GenBank/DDBJ databases">
        <title>The complete genome of Sphingomonas hengshuiensis sp. WHSC-8 isolated from soil of Hengshui Lake.</title>
        <authorList>
            <person name="Wei S."/>
            <person name="Guo J."/>
            <person name="Su C."/>
            <person name="Wu R."/>
            <person name="Zhang Z."/>
            <person name="Liang K."/>
            <person name="Li H."/>
            <person name="Wang T."/>
            <person name="Liu H."/>
            <person name="Zhang C."/>
            <person name="Li Z."/>
            <person name="Wang Q."/>
            <person name="Meng J."/>
        </authorList>
    </citation>
    <scope>NUCLEOTIDE SEQUENCE [LARGE SCALE GENOMIC DNA]</scope>
    <source>
        <strain evidence="1 2">WHSC-8</strain>
    </source>
</reference>
<dbReference type="AlphaFoldDB" id="A0A7U4LF47"/>
<keyword evidence="2" id="KW-1185">Reference proteome</keyword>
<reference evidence="1 2" key="1">
    <citation type="journal article" date="2015" name="Int. J. Syst. Evol. Microbiol.">
        <title>Sphingomonas hengshuiensis sp. nov., isolated from lake wetland.</title>
        <authorList>
            <person name="Wei S."/>
            <person name="Wang T."/>
            <person name="Liu H."/>
            <person name="Zhang C."/>
            <person name="Guo J."/>
            <person name="Wang Q."/>
            <person name="Liang K."/>
            <person name="Zhang Z."/>
        </authorList>
    </citation>
    <scope>NUCLEOTIDE SEQUENCE [LARGE SCALE GENOMIC DNA]</scope>
    <source>
        <strain evidence="1 2">WHSC-8</strain>
    </source>
</reference>
<dbReference type="PANTHER" id="PTHR10443:SF12">
    <property type="entry name" value="DIPEPTIDASE"/>
    <property type="match status" value="1"/>
</dbReference>
<dbReference type="Proteomes" id="UP000032300">
    <property type="component" value="Chromosome"/>
</dbReference>
<dbReference type="SUPFAM" id="SSF51556">
    <property type="entry name" value="Metallo-dependent hydrolases"/>
    <property type="match status" value="1"/>
</dbReference>
<protein>
    <submittedName>
        <fullName evidence="1">Peptidase M19</fullName>
    </submittedName>
</protein>
<dbReference type="Gene3D" id="3.20.20.140">
    <property type="entry name" value="Metal-dependent hydrolases"/>
    <property type="match status" value="1"/>
</dbReference>
<name>A0A7U4LF47_9SPHN</name>
<evidence type="ECO:0000313" key="1">
    <source>
        <dbReference type="EMBL" id="AJP71774.1"/>
    </source>
</evidence>
<dbReference type="Gene3D" id="1.10.287.650">
    <property type="entry name" value="L27 domain"/>
    <property type="match status" value="1"/>
</dbReference>
<dbReference type="PANTHER" id="PTHR10443">
    <property type="entry name" value="MICROSOMAL DIPEPTIDASE"/>
    <property type="match status" value="1"/>
</dbReference>
<dbReference type="RefSeq" id="WP_044331563.1">
    <property type="nucleotide sequence ID" value="NZ_CP010836.1"/>
</dbReference>